<dbReference type="EMBL" id="JAUIRO010000009">
    <property type="protein sequence ID" value="KAK0701759.1"/>
    <property type="molecule type" value="Genomic_DNA"/>
</dbReference>
<protein>
    <submittedName>
        <fullName evidence="1">Uncharacterized protein</fullName>
    </submittedName>
</protein>
<dbReference type="RefSeq" id="XP_060289423.1">
    <property type="nucleotide sequence ID" value="XM_060435523.1"/>
</dbReference>
<sequence>MARRPSSTASCLCQAKRLISARRAVGAPAAPPKLASTTSKYRFQSTPYLTGKRGPRSMYPTSPSMDEQRVLDGNWWRKQSSSRFDIWLRDPDGPYLRLRLIDTPGLDDSANKDFENMQEVLTELNALAKSNVEWQRSIKASVLIYNPNTQSQSRRDGYR</sequence>
<accession>A0AA39ZQD3</accession>
<dbReference type="Proteomes" id="UP001172101">
    <property type="component" value="Unassembled WGS sequence"/>
</dbReference>
<name>A0AA39ZQD3_9PEZI</name>
<reference evidence="1" key="1">
    <citation type="submission" date="2023-06" db="EMBL/GenBank/DDBJ databases">
        <title>Genome-scale phylogeny and comparative genomics of the fungal order Sordariales.</title>
        <authorList>
            <consortium name="Lawrence Berkeley National Laboratory"/>
            <person name="Hensen N."/>
            <person name="Bonometti L."/>
            <person name="Westerberg I."/>
            <person name="Brannstrom I.O."/>
            <person name="Guillou S."/>
            <person name="Cros-Aarteil S."/>
            <person name="Calhoun S."/>
            <person name="Haridas S."/>
            <person name="Kuo A."/>
            <person name="Mondo S."/>
            <person name="Pangilinan J."/>
            <person name="Riley R."/>
            <person name="LaButti K."/>
            <person name="Andreopoulos B."/>
            <person name="Lipzen A."/>
            <person name="Chen C."/>
            <person name="Yanf M."/>
            <person name="Daum C."/>
            <person name="Ng V."/>
            <person name="Clum A."/>
            <person name="Steindorff A."/>
            <person name="Ohm R."/>
            <person name="Martin F."/>
            <person name="Silar P."/>
            <person name="Natvig D."/>
            <person name="Lalanne C."/>
            <person name="Gautier V."/>
            <person name="Ament-velasquez S.L."/>
            <person name="Kruys A."/>
            <person name="Hutchinson M.I."/>
            <person name="Powell A.J."/>
            <person name="Barry K."/>
            <person name="Miller A.N."/>
            <person name="Grigoriev I.V."/>
            <person name="Debuchy R."/>
            <person name="Gladieux P."/>
            <person name="Thoren M.H."/>
            <person name="Johannesson H."/>
        </authorList>
    </citation>
    <scope>NUCLEOTIDE SEQUENCE</scope>
    <source>
        <strain evidence="1">SMH2392-1A</strain>
    </source>
</reference>
<proteinExistence type="predicted"/>
<evidence type="ECO:0000313" key="1">
    <source>
        <dbReference type="EMBL" id="KAK0701759.1"/>
    </source>
</evidence>
<gene>
    <name evidence="1" type="ORF">B0T26DRAFT_529462</name>
</gene>
<comment type="caution">
    <text evidence="1">The sequence shown here is derived from an EMBL/GenBank/DDBJ whole genome shotgun (WGS) entry which is preliminary data.</text>
</comment>
<dbReference type="GeneID" id="85318793"/>
<organism evidence="1 2">
    <name type="scientific">Lasiosphaeria miniovina</name>
    <dbReference type="NCBI Taxonomy" id="1954250"/>
    <lineage>
        <taxon>Eukaryota</taxon>
        <taxon>Fungi</taxon>
        <taxon>Dikarya</taxon>
        <taxon>Ascomycota</taxon>
        <taxon>Pezizomycotina</taxon>
        <taxon>Sordariomycetes</taxon>
        <taxon>Sordariomycetidae</taxon>
        <taxon>Sordariales</taxon>
        <taxon>Lasiosphaeriaceae</taxon>
        <taxon>Lasiosphaeria</taxon>
    </lineage>
</organism>
<dbReference type="AlphaFoldDB" id="A0AA39ZQD3"/>
<keyword evidence="2" id="KW-1185">Reference proteome</keyword>
<evidence type="ECO:0000313" key="2">
    <source>
        <dbReference type="Proteomes" id="UP001172101"/>
    </source>
</evidence>